<dbReference type="Proteomes" id="UP000182589">
    <property type="component" value="Unassembled WGS sequence"/>
</dbReference>
<dbReference type="RefSeq" id="WP_006447691.1">
    <property type="nucleotide sequence ID" value="NZ_BSRA01000001.1"/>
</dbReference>
<evidence type="ECO:0000313" key="3">
    <source>
        <dbReference type="EMBL" id="GLV12440.1"/>
    </source>
</evidence>
<dbReference type="EMBL" id="FNOJ01000004">
    <property type="protein sequence ID" value="SDW32511.1"/>
    <property type="molecule type" value="Genomic_DNA"/>
</dbReference>
<organism evidence="4 5">
    <name type="scientific">Alicyclobacillus hesperidum</name>
    <dbReference type="NCBI Taxonomy" id="89784"/>
    <lineage>
        <taxon>Bacteria</taxon>
        <taxon>Bacillati</taxon>
        <taxon>Bacillota</taxon>
        <taxon>Bacilli</taxon>
        <taxon>Bacillales</taxon>
        <taxon>Alicyclobacillaceae</taxon>
        <taxon>Alicyclobacillus</taxon>
    </lineage>
</organism>
<dbReference type="Pfam" id="PF14398">
    <property type="entry name" value="ATPgrasp_YheCD"/>
    <property type="match status" value="1"/>
</dbReference>
<evidence type="ECO:0000256" key="1">
    <source>
        <dbReference type="PROSITE-ProRule" id="PRU00409"/>
    </source>
</evidence>
<dbReference type="AlphaFoldDB" id="A0A1H2SLM9"/>
<dbReference type="SUPFAM" id="SSF56059">
    <property type="entry name" value="Glutathione synthetase ATP-binding domain-like"/>
    <property type="match status" value="1"/>
</dbReference>
<reference evidence="4" key="1">
    <citation type="submission" date="2016-10" db="EMBL/GenBank/DDBJ databases">
        <authorList>
            <person name="de Groot N.N."/>
        </authorList>
    </citation>
    <scope>NUCLEOTIDE SEQUENCE [LARGE SCALE GENOMIC DNA]</scope>
    <source>
        <strain evidence="4">DSM 12489</strain>
    </source>
</reference>
<dbReference type="STRING" id="89784.SAMN04489725_104127"/>
<gene>
    <name evidence="3" type="primary">yheD</name>
    <name evidence="3" type="ORF">Heshes_01240</name>
    <name evidence="4" type="ORF">SAMN04489725_104127</name>
</gene>
<keyword evidence="5" id="KW-1185">Reference proteome</keyword>
<evidence type="ECO:0000313" key="5">
    <source>
        <dbReference type="Proteomes" id="UP000182589"/>
    </source>
</evidence>
<accession>A0A1H2SLM9</accession>
<protein>
    <submittedName>
        <fullName evidence="4">YheC/D like ATP-grasp</fullName>
    </submittedName>
</protein>
<keyword evidence="1" id="KW-0547">Nucleotide-binding</keyword>
<dbReference type="PROSITE" id="PS50975">
    <property type="entry name" value="ATP_GRASP"/>
    <property type="match status" value="1"/>
</dbReference>
<dbReference type="Proteomes" id="UP001157137">
    <property type="component" value="Unassembled WGS sequence"/>
</dbReference>
<dbReference type="EMBL" id="BSRA01000001">
    <property type="protein sequence ID" value="GLV12440.1"/>
    <property type="molecule type" value="Genomic_DNA"/>
</dbReference>
<sequence>MNGKRAQVQIQTFDSSEAVIRTHPSFGCQSTQMECAYGGRKLTVRLVPDARIPVDTLAVSKTAARRLRLAADGWTFYATVSDSQIRLGPLIGILANPRWDKAKQTLRPSGQLEGLRRMVEIAEEQGARCFLFHLTDIDLSKGNVTGYTLDDGKWVRRPFPLPDVIYDQLVSRKIERDPKLQEKRAALSKKYGNKFFNDGFFDKWEVYEWLQDSDVSSHVPETIRHRTWREAIAFVNRHSMTFLKPLHGSLGLGIARFVRARDGSVAYELKQSARSVVRGKGASAAEVLEAFRTRLRRRPYIWQQGLALATYKGRPVDIRILMQRDESGEWKRTKMFARVAKSGDFTSNLTTGGDAMTVDAAFSECLPSAADRRRAKAQIRRLAKEVAAAVEAGSGRTFGELGIDLGIDQQGKAWIIEVNSKPRKAPRSEKGRQDLVDLSFRRPIGYAIYLAQQSS</sequence>
<dbReference type="GO" id="GO:0046872">
    <property type="term" value="F:metal ion binding"/>
    <property type="evidence" value="ECO:0007669"/>
    <property type="project" value="InterPro"/>
</dbReference>
<proteinExistence type="predicted"/>
<dbReference type="GO" id="GO:0005524">
    <property type="term" value="F:ATP binding"/>
    <property type="evidence" value="ECO:0007669"/>
    <property type="project" value="UniProtKB-UniRule"/>
</dbReference>
<keyword evidence="1" id="KW-0067">ATP-binding</keyword>
<feature type="domain" description="ATP-grasp" evidence="2">
    <location>
        <begin position="244"/>
        <end position="449"/>
    </location>
</feature>
<reference evidence="5" key="2">
    <citation type="submission" date="2016-10" db="EMBL/GenBank/DDBJ databases">
        <authorList>
            <person name="Varghese N."/>
        </authorList>
    </citation>
    <scope>NUCLEOTIDE SEQUENCE [LARGE SCALE GENOMIC DNA]</scope>
    <source>
        <strain evidence="5">DSM 12489</strain>
    </source>
</reference>
<dbReference type="InterPro" id="IPR011761">
    <property type="entry name" value="ATP-grasp"/>
</dbReference>
<evidence type="ECO:0000259" key="2">
    <source>
        <dbReference type="PROSITE" id="PS50975"/>
    </source>
</evidence>
<dbReference type="Gene3D" id="3.30.470.20">
    <property type="entry name" value="ATP-grasp fold, B domain"/>
    <property type="match status" value="1"/>
</dbReference>
<evidence type="ECO:0000313" key="4">
    <source>
        <dbReference type="EMBL" id="SDW32511.1"/>
    </source>
</evidence>
<name>A0A1H2SLM9_9BACL</name>
<dbReference type="InterPro" id="IPR026838">
    <property type="entry name" value="YheC/D"/>
</dbReference>
<reference evidence="3" key="3">
    <citation type="submission" date="2023-02" db="EMBL/GenBank/DDBJ databases">
        <title>Proposal of a novel subspecies: Alicyclobacillus hesperidum subspecies aegle.</title>
        <authorList>
            <person name="Goto K."/>
            <person name="Fujii T."/>
            <person name="Yasui K."/>
            <person name="Mochida K."/>
            <person name="Kato-Tanaka Y."/>
            <person name="Morohoshi S."/>
            <person name="An S.Y."/>
            <person name="Kasai H."/>
            <person name="Yokota A."/>
        </authorList>
    </citation>
    <scope>NUCLEOTIDE SEQUENCE</scope>
    <source>
        <strain evidence="3">DSM 12766</strain>
    </source>
</reference>